<keyword evidence="3" id="KW-0560">Oxidoreductase</keyword>
<keyword evidence="3" id="KW-0223">Dioxygenase</keyword>
<dbReference type="Pfam" id="PF00775">
    <property type="entry name" value="Dioxygenase_C"/>
    <property type="match status" value="1"/>
</dbReference>
<evidence type="ECO:0000313" key="3">
    <source>
        <dbReference type="EMBL" id="WCR09066.1"/>
    </source>
</evidence>
<dbReference type="InterPro" id="IPR000627">
    <property type="entry name" value="Intradiol_dOase_C"/>
</dbReference>
<proteinExistence type="predicted"/>
<dbReference type="Gene3D" id="2.60.130.10">
    <property type="entry name" value="Aromatic compound dioxygenase"/>
    <property type="match status" value="1"/>
</dbReference>
<dbReference type="PROSITE" id="PS51318">
    <property type="entry name" value="TAT"/>
    <property type="match status" value="1"/>
</dbReference>
<feature type="domain" description="Intradiol ring-cleavage dioxygenases" evidence="2">
    <location>
        <begin position="80"/>
        <end position="173"/>
    </location>
</feature>
<dbReference type="CDD" id="cd03457">
    <property type="entry name" value="intradiol_dioxygenase_like"/>
    <property type="match status" value="1"/>
</dbReference>
<dbReference type="EMBL" id="CP067136">
    <property type="protein sequence ID" value="WCR09066.1"/>
    <property type="molecule type" value="Genomic_DNA"/>
</dbReference>
<keyword evidence="4" id="KW-1185">Reference proteome</keyword>
<dbReference type="PANTHER" id="PTHR34315">
    <property type="match status" value="1"/>
</dbReference>
<dbReference type="InterPro" id="IPR006311">
    <property type="entry name" value="TAT_signal"/>
</dbReference>
<dbReference type="GO" id="GO:0051213">
    <property type="term" value="F:dioxygenase activity"/>
    <property type="evidence" value="ECO:0007669"/>
    <property type="project" value="UniProtKB-KW"/>
</dbReference>
<reference evidence="3 4" key="1">
    <citation type="submission" date="2021-01" db="EMBL/GenBank/DDBJ databases">
        <title>Biogeographic distribution of Paracoccus.</title>
        <authorList>
            <person name="Hollensteiner J."/>
            <person name="Leineberger J."/>
            <person name="Brinkhoff T."/>
            <person name="Daniel R."/>
        </authorList>
    </citation>
    <scope>NUCLEOTIDE SEQUENCE [LARGE SCALE GENOMIC DNA]</scope>
    <source>
        <strain evidence="3 4">KCTC 22803</strain>
    </source>
</reference>
<gene>
    <name evidence="3" type="ORF">JHX87_12905</name>
</gene>
<feature type="region of interest" description="Disordered" evidence="1">
    <location>
        <begin position="255"/>
        <end position="302"/>
    </location>
</feature>
<protein>
    <submittedName>
        <fullName evidence="3">Intradiol ring-cleavage dioxygenase</fullName>
    </submittedName>
</protein>
<organism evidence="3 4">
    <name type="scientific">Paracoccus fistulariae</name>
    <dbReference type="NCBI Taxonomy" id="658446"/>
    <lineage>
        <taxon>Bacteria</taxon>
        <taxon>Pseudomonadati</taxon>
        <taxon>Pseudomonadota</taxon>
        <taxon>Alphaproteobacteria</taxon>
        <taxon>Rhodobacterales</taxon>
        <taxon>Paracoccaceae</taxon>
        <taxon>Paracoccus</taxon>
    </lineage>
</organism>
<dbReference type="InterPro" id="IPR015889">
    <property type="entry name" value="Intradiol_dOase_core"/>
</dbReference>
<name>A0ABY7SSH4_9RHOB</name>
<dbReference type="SUPFAM" id="SSF49482">
    <property type="entry name" value="Aromatic compound dioxygenase"/>
    <property type="match status" value="1"/>
</dbReference>
<evidence type="ECO:0000313" key="4">
    <source>
        <dbReference type="Proteomes" id="UP001219349"/>
    </source>
</evidence>
<evidence type="ECO:0000259" key="2">
    <source>
        <dbReference type="Pfam" id="PF00775"/>
    </source>
</evidence>
<evidence type="ECO:0000256" key="1">
    <source>
        <dbReference type="SAM" id="MobiDB-lite"/>
    </source>
</evidence>
<dbReference type="Proteomes" id="UP001219349">
    <property type="component" value="Chromosome"/>
</dbReference>
<dbReference type="PANTHER" id="PTHR34315:SF1">
    <property type="entry name" value="INTRADIOL RING-CLEAVAGE DIOXYGENASES DOMAIN-CONTAINING PROTEIN-RELATED"/>
    <property type="match status" value="1"/>
</dbReference>
<sequence length="302" mass="32084">MQKFSDKAAAVQPDGTAGRRALLKALVAAPVALPALTTGAARAGAEISPDLALAAASMGLISSNVCAVMPETTEGPYYLDPELVRQDITEGKPGIPLRMQIQVVTADCRPVGGARVDLWQCDAQGDYSGYANMGSDRDGNTVGQTFLRGTQMADENGVVTFDTIYPGWYRGRTTHIHYKVFLDDSTVLTSQTFLPDALSEYVYLRHPAYTREGQRDTVNSVDGIAAQAGEGAFAAIREQKDRYVAALVVGVDPEAEWDEAGQGMGRPPRRDGQEGGPPPQGGPNAQRDADPAMFPGPAAPTE</sequence>
<accession>A0ABY7SSH4</accession>